<dbReference type="AlphaFoldDB" id="A0A1E3W7Q8"/>
<keyword evidence="2" id="KW-1185">Reference proteome</keyword>
<evidence type="ECO:0000313" key="1">
    <source>
        <dbReference type="EMBL" id="ODS01806.1"/>
    </source>
</evidence>
<protein>
    <recommendedName>
        <fullName evidence="3">Peptidase S9 prolyl oligopeptidase catalytic domain-containing protein</fullName>
    </recommendedName>
</protein>
<dbReference type="GO" id="GO:0016042">
    <property type="term" value="P:lipid catabolic process"/>
    <property type="evidence" value="ECO:0007669"/>
    <property type="project" value="InterPro"/>
</dbReference>
<accession>A0A1E3W7Q8</accession>
<dbReference type="PANTHER" id="PTHR34853">
    <property type="match status" value="1"/>
</dbReference>
<dbReference type="InterPro" id="IPR005152">
    <property type="entry name" value="Lipase_secreted"/>
</dbReference>
<dbReference type="STRING" id="1774969.AUC69_06135"/>
<dbReference type="Gene3D" id="3.40.50.1820">
    <property type="entry name" value="alpha/beta hydrolase"/>
    <property type="match status" value="1"/>
</dbReference>
<organism evidence="1 2">
    <name type="scientific">Methyloceanibacter superfactus</name>
    <dbReference type="NCBI Taxonomy" id="1774969"/>
    <lineage>
        <taxon>Bacteria</taxon>
        <taxon>Pseudomonadati</taxon>
        <taxon>Pseudomonadota</taxon>
        <taxon>Alphaproteobacteria</taxon>
        <taxon>Hyphomicrobiales</taxon>
        <taxon>Hyphomicrobiaceae</taxon>
        <taxon>Methyloceanibacter</taxon>
    </lineage>
</organism>
<dbReference type="SUPFAM" id="SSF53474">
    <property type="entry name" value="alpha/beta-Hydrolases"/>
    <property type="match status" value="1"/>
</dbReference>
<dbReference type="InterPro" id="IPR029058">
    <property type="entry name" value="AB_hydrolase_fold"/>
</dbReference>
<dbReference type="Proteomes" id="UP000094472">
    <property type="component" value="Unassembled WGS sequence"/>
</dbReference>
<dbReference type="Pfam" id="PF03583">
    <property type="entry name" value="LIP"/>
    <property type="match status" value="1"/>
</dbReference>
<sequence>MPQFEALDKAERPLQTEKFLKANPAKTEPWASIMQRNSPGKAAAGAPVFLAQGTADTIVRPYITKQFGDALCKQGAKVTFVEMPGVTHTFAAKESVTAALKWMDERFRGAPPPNSCGR</sequence>
<comment type="caution">
    <text evidence="1">The sequence shown here is derived from an EMBL/GenBank/DDBJ whole genome shotgun (WGS) entry which is preliminary data.</text>
</comment>
<dbReference type="PANTHER" id="PTHR34853:SF1">
    <property type="entry name" value="LIPASE 5"/>
    <property type="match status" value="1"/>
</dbReference>
<evidence type="ECO:0008006" key="3">
    <source>
        <dbReference type="Google" id="ProtNLM"/>
    </source>
</evidence>
<gene>
    <name evidence="1" type="ORF">AUC69_06135</name>
</gene>
<name>A0A1E3W7Q8_9HYPH</name>
<dbReference type="GO" id="GO:0004806">
    <property type="term" value="F:triacylglycerol lipase activity"/>
    <property type="evidence" value="ECO:0007669"/>
    <property type="project" value="InterPro"/>
</dbReference>
<reference evidence="1 2" key="1">
    <citation type="journal article" date="2016" name="Environ. Microbiol.">
        <title>New Methyloceanibacter diversity from North Sea sediments includes methanotroph containing solely the soluble methane monooxygenase.</title>
        <authorList>
            <person name="Vekeman B."/>
            <person name="Kerckhof F.M."/>
            <person name="Cremers G."/>
            <person name="de Vos P."/>
            <person name="Vandamme P."/>
            <person name="Boon N."/>
            <person name="Op den Camp H.J."/>
            <person name="Heylen K."/>
        </authorList>
    </citation>
    <scope>NUCLEOTIDE SEQUENCE [LARGE SCALE GENOMIC DNA]</scope>
    <source>
        <strain evidence="1 2">R-67175</strain>
    </source>
</reference>
<proteinExistence type="predicted"/>
<evidence type="ECO:0000313" key="2">
    <source>
        <dbReference type="Proteomes" id="UP000094472"/>
    </source>
</evidence>
<dbReference type="EMBL" id="LPWF01000004">
    <property type="protein sequence ID" value="ODS01806.1"/>
    <property type="molecule type" value="Genomic_DNA"/>
</dbReference>